<reference evidence="12 13" key="1">
    <citation type="submission" date="2017-08" db="EMBL/GenBank/DDBJ databases">
        <title>Infants hospitalized years apart are colonized by the same room-sourced microbial strains.</title>
        <authorList>
            <person name="Brooks B."/>
            <person name="Olm M.R."/>
            <person name="Firek B.A."/>
            <person name="Baker R."/>
            <person name="Thomas B.C."/>
            <person name="Morowitz M.J."/>
            <person name="Banfield J.F."/>
        </authorList>
    </citation>
    <scope>NUCLEOTIDE SEQUENCE [LARGE SCALE GENOMIC DNA]</scope>
    <source>
        <strain evidence="12">S2_003_000_R2_14</strain>
    </source>
</reference>
<gene>
    <name evidence="12" type="ORF">DI536_14075</name>
</gene>
<keyword evidence="2" id="KW-0547">Nucleotide-binding</keyword>
<dbReference type="PANTHER" id="PTHR30591">
    <property type="entry name" value="RECBCD ENZYME SUBUNIT RECC"/>
    <property type="match status" value="1"/>
</dbReference>
<keyword evidence="8" id="KW-0238">DNA-binding</keyword>
<dbReference type="GO" id="GO:0006310">
    <property type="term" value="P:DNA recombination"/>
    <property type="evidence" value="ECO:0007669"/>
    <property type="project" value="TreeGrafter"/>
</dbReference>
<evidence type="ECO:0000259" key="11">
    <source>
        <dbReference type="Pfam" id="PF12705"/>
    </source>
</evidence>
<feature type="region of interest" description="Disordered" evidence="10">
    <location>
        <begin position="298"/>
        <end position="343"/>
    </location>
</feature>
<dbReference type="GO" id="GO:0004527">
    <property type="term" value="F:exonuclease activity"/>
    <property type="evidence" value="ECO:0007669"/>
    <property type="project" value="UniProtKB-KW"/>
</dbReference>
<dbReference type="Proteomes" id="UP000249061">
    <property type="component" value="Unassembled WGS sequence"/>
</dbReference>
<keyword evidence="5" id="KW-0347">Helicase</keyword>
<dbReference type="GO" id="GO:0004386">
    <property type="term" value="F:helicase activity"/>
    <property type="evidence" value="ECO:0007669"/>
    <property type="project" value="UniProtKB-KW"/>
</dbReference>
<proteinExistence type="predicted"/>
<dbReference type="GO" id="GO:0005524">
    <property type="term" value="F:ATP binding"/>
    <property type="evidence" value="ECO:0007669"/>
    <property type="project" value="UniProtKB-KW"/>
</dbReference>
<dbReference type="InterPro" id="IPR027417">
    <property type="entry name" value="P-loop_NTPase"/>
</dbReference>
<feature type="domain" description="PD-(D/E)XK endonuclease-like" evidence="11">
    <location>
        <begin position="709"/>
        <end position="986"/>
    </location>
</feature>
<dbReference type="Pfam" id="PF12705">
    <property type="entry name" value="PDDEXK_1"/>
    <property type="match status" value="1"/>
</dbReference>
<sequence>MSIFGWRRTTLYRCALELARPVLLERELTPVSSLSLEALWARVAYELGEEKLLHRLEPLEGRPGLARALSRTVGELRMVNVEAGVEPALLEARRAFETLLDEKKLIDRAGVYALALERLSSLPRAPLLMLDVPAAPGLELKFVSALVSAAPSVLVTSPSEEAQNLPTLAREELDAEGEDALSRLQRNLFTPQHIEDAEVTLPFFSAPGEARECVEIARRVLDRARAGVPFDDMAVLLRSPGTYRAPLEDAFRRAGIEAWFSAGQPRPDPAGRALLALLACAAEGLSARRFSEYLSLSQVPTPDPEGAPPAANTESFVAPDSSDSLLPPAPPVAPPPEEDAVDVDAPAPLGQLRAPWRWEDLIIEAAVIGGTDRWKRRLTGLRAAAMKALQNPTATEAQRGREQRRLAELTSLEQFALPLLDELTALPTRAPWREWREALQRLATRALKYPTRVLAVLNELAPMDPVGPLELSEVRAVLARRLSEITEPPVRRRHGQIFIGPVEAARGLSFDTVFIPGLAERVFPQKIREDPLFSDRLREAVNDELEVARHRVASERHALQLAVGAARAKAVLSYPRVDAEHARPRVPSFYALEAARAVQGRLPGFEALQRQAESSSRVRLAWPAPEVAAQAIDDTEFDLAVLDGILHARGSVKGRGRYLVMTNPHLARALRARYSRWQTSAWTVNDGFVKPGAAGRAALEPHQPAARLFSPTSLEQFAACPYKFYLSTIARLYPFEVPGELEELGPLEKGSMAHDVQFQLLNALRADGIEVNAQTLTQVQLRLHEVVKAVAAKVYDEFKPAIERVWVDGVHTLEADLREWLKRVAEEPEWKPAYFELSFGLPGRDVDVQDPRSSAEPVTITEGLRVRGSIDLVEQGRLGALRACDYKTGRARAEEGNVIGGGRHLQPLLYALVLEKLFPDATIAGGRLFYTTQVGGYRSVMTRLDGPSREAFGRVARVIRGALETGFFPAAPDEDECRYCDFKAVCGPDEARRIRRTRKGLRAELKELNALRDEP</sequence>
<protein>
    <submittedName>
        <fullName evidence="12">PD-(D/E)XK nuclease family protein</fullName>
    </submittedName>
</protein>
<evidence type="ECO:0000256" key="9">
    <source>
        <dbReference type="ARBA" id="ARBA00023204"/>
    </source>
</evidence>
<evidence type="ECO:0000256" key="10">
    <source>
        <dbReference type="SAM" id="MobiDB-lite"/>
    </source>
</evidence>
<dbReference type="PANTHER" id="PTHR30591:SF1">
    <property type="entry name" value="RECBCD ENZYME SUBUNIT RECC"/>
    <property type="match status" value="1"/>
</dbReference>
<evidence type="ECO:0000256" key="1">
    <source>
        <dbReference type="ARBA" id="ARBA00022722"/>
    </source>
</evidence>
<dbReference type="GO" id="GO:0003677">
    <property type="term" value="F:DNA binding"/>
    <property type="evidence" value="ECO:0007669"/>
    <property type="project" value="UniProtKB-KW"/>
</dbReference>
<dbReference type="InterPro" id="IPR011604">
    <property type="entry name" value="PDDEXK-like_dom_sf"/>
</dbReference>
<organism evidence="12 13">
    <name type="scientific">Archangium gephyra</name>
    <dbReference type="NCBI Taxonomy" id="48"/>
    <lineage>
        <taxon>Bacteria</taxon>
        <taxon>Pseudomonadati</taxon>
        <taxon>Myxococcota</taxon>
        <taxon>Myxococcia</taxon>
        <taxon>Myxococcales</taxon>
        <taxon>Cystobacterineae</taxon>
        <taxon>Archangiaceae</taxon>
        <taxon>Archangium</taxon>
    </lineage>
</organism>
<evidence type="ECO:0000313" key="13">
    <source>
        <dbReference type="Proteomes" id="UP000249061"/>
    </source>
</evidence>
<name>A0A2W5TB42_9BACT</name>
<dbReference type="EMBL" id="QFQP01000011">
    <property type="protein sequence ID" value="PZR12700.1"/>
    <property type="molecule type" value="Genomic_DNA"/>
</dbReference>
<evidence type="ECO:0000256" key="8">
    <source>
        <dbReference type="ARBA" id="ARBA00023125"/>
    </source>
</evidence>
<keyword evidence="4" id="KW-0378">Hydrolase</keyword>
<evidence type="ECO:0000256" key="7">
    <source>
        <dbReference type="ARBA" id="ARBA00022840"/>
    </source>
</evidence>
<dbReference type="Gene3D" id="3.40.50.300">
    <property type="entry name" value="P-loop containing nucleotide triphosphate hydrolases"/>
    <property type="match status" value="2"/>
</dbReference>
<evidence type="ECO:0000256" key="2">
    <source>
        <dbReference type="ARBA" id="ARBA00022741"/>
    </source>
</evidence>
<dbReference type="GO" id="GO:0006281">
    <property type="term" value="P:DNA repair"/>
    <property type="evidence" value="ECO:0007669"/>
    <property type="project" value="UniProtKB-KW"/>
</dbReference>
<keyword evidence="6" id="KW-0269">Exonuclease</keyword>
<dbReference type="AlphaFoldDB" id="A0A2W5TB42"/>
<dbReference type="Gene3D" id="3.90.320.10">
    <property type="match status" value="1"/>
</dbReference>
<keyword evidence="9" id="KW-0234">DNA repair</keyword>
<accession>A0A2W5TB42</accession>
<dbReference type="SUPFAM" id="SSF52540">
    <property type="entry name" value="P-loop containing nucleoside triphosphate hydrolases"/>
    <property type="match status" value="1"/>
</dbReference>
<dbReference type="InterPro" id="IPR038726">
    <property type="entry name" value="PDDEXK_AddAB-type"/>
</dbReference>
<evidence type="ECO:0000256" key="3">
    <source>
        <dbReference type="ARBA" id="ARBA00022763"/>
    </source>
</evidence>
<keyword evidence="1" id="KW-0540">Nuclease</keyword>
<keyword evidence="3" id="KW-0227">DNA damage</keyword>
<evidence type="ECO:0000256" key="4">
    <source>
        <dbReference type="ARBA" id="ARBA00022801"/>
    </source>
</evidence>
<evidence type="ECO:0000256" key="5">
    <source>
        <dbReference type="ARBA" id="ARBA00022806"/>
    </source>
</evidence>
<evidence type="ECO:0000256" key="6">
    <source>
        <dbReference type="ARBA" id="ARBA00022839"/>
    </source>
</evidence>
<comment type="caution">
    <text evidence="12">The sequence shown here is derived from an EMBL/GenBank/DDBJ whole genome shotgun (WGS) entry which is preliminary data.</text>
</comment>
<evidence type="ECO:0000313" key="12">
    <source>
        <dbReference type="EMBL" id="PZR12700.1"/>
    </source>
</evidence>
<keyword evidence="7" id="KW-0067">ATP-binding</keyword>